<evidence type="ECO:0000256" key="3">
    <source>
        <dbReference type="ARBA" id="ARBA00022741"/>
    </source>
</evidence>
<evidence type="ECO:0000313" key="7">
    <source>
        <dbReference type="Proteomes" id="UP000287969"/>
    </source>
</evidence>
<dbReference type="InterPro" id="IPR003593">
    <property type="entry name" value="AAA+_ATPase"/>
</dbReference>
<evidence type="ECO:0000256" key="2">
    <source>
        <dbReference type="ARBA" id="ARBA00022448"/>
    </source>
</evidence>
<dbReference type="OrthoDB" id="9809205at2"/>
<gene>
    <name evidence="6" type="ORF">EQM13_16805</name>
</gene>
<protein>
    <submittedName>
        <fullName evidence="6">ABC transporter ATP-binding protein</fullName>
    </submittedName>
</protein>
<dbReference type="EMBL" id="CP035282">
    <property type="protein sequence ID" value="QAT63109.1"/>
    <property type="molecule type" value="Genomic_DNA"/>
</dbReference>
<dbReference type="PANTHER" id="PTHR43335:SF8">
    <property type="entry name" value="ABC TRANSPORTER, ATP-BINDING PROTEIN"/>
    <property type="match status" value="1"/>
</dbReference>
<evidence type="ECO:0000259" key="5">
    <source>
        <dbReference type="PROSITE" id="PS50893"/>
    </source>
</evidence>
<dbReference type="PROSITE" id="PS50893">
    <property type="entry name" value="ABC_TRANSPORTER_2"/>
    <property type="match status" value="1"/>
</dbReference>
<dbReference type="SUPFAM" id="SSF52540">
    <property type="entry name" value="P-loop containing nucleoside triphosphate hydrolases"/>
    <property type="match status" value="1"/>
</dbReference>
<accession>A0A410QGQ1</accession>
<dbReference type="SMART" id="SM00382">
    <property type="entry name" value="AAA"/>
    <property type="match status" value="1"/>
</dbReference>
<dbReference type="Gene3D" id="3.40.50.300">
    <property type="entry name" value="P-loop containing nucleotide triphosphate hydrolases"/>
    <property type="match status" value="1"/>
</dbReference>
<keyword evidence="2" id="KW-0813">Transport</keyword>
<sequence length="298" mass="33509">MIQTQQLTKKYGNYFAVNNVSMSVQKGDIYGLIGKNGAGKTTIFKLLMGLIKPSGGSITFLESYNLEMARHSIGFMMEDGFFSYLNAHDNLMFAAKLKGIEDEKEINRILQLVGLKNSTKTFSTFSTGMKQRLSIGQALLGNPDMVILDEPTNGLDPQGIADFRNLVMELNQKYQTTFLISSHILGELNLIGTRFGFINKGYLVQEISAKELHNNIHQGLIFQVNKLKKACELLENKLKITDYRVTKNKEIILPGYEDRPYIIAKCMVENGLDLMQLKVNQVSLEEYFLNLIGGNTNV</sequence>
<dbReference type="InterPro" id="IPR003439">
    <property type="entry name" value="ABC_transporter-like_ATP-bd"/>
</dbReference>
<name>A0A410QGQ1_9FIRM</name>
<dbReference type="InterPro" id="IPR027417">
    <property type="entry name" value="P-loop_NTPase"/>
</dbReference>
<keyword evidence="4 6" id="KW-0067">ATP-binding</keyword>
<dbReference type="RefSeq" id="WP_071139338.1">
    <property type="nucleotide sequence ID" value="NZ_CP035282.1"/>
</dbReference>
<keyword evidence="3" id="KW-0547">Nucleotide-binding</keyword>
<dbReference type="AlphaFoldDB" id="A0A410QGQ1"/>
<dbReference type="GO" id="GO:0016887">
    <property type="term" value="F:ATP hydrolysis activity"/>
    <property type="evidence" value="ECO:0007669"/>
    <property type="project" value="InterPro"/>
</dbReference>
<evidence type="ECO:0000256" key="1">
    <source>
        <dbReference type="ARBA" id="ARBA00005417"/>
    </source>
</evidence>
<proteinExistence type="inferred from homology"/>
<evidence type="ECO:0000313" key="6">
    <source>
        <dbReference type="EMBL" id="QAT63109.1"/>
    </source>
</evidence>
<dbReference type="KEGG" id="spoa:EQM13_16805"/>
<dbReference type="Pfam" id="PF00005">
    <property type="entry name" value="ABC_tran"/>
    <property type="match status" value="1"/>
</dbReference>
<keyword evidence="7" id="KW-1185">Reference proteome</keyword>
<reference evidence="7" key="1">
    <citation type="submission" date="2019-01" db="EMBL/GenBank/DDBJ databases">
        <title>Draft genomes of a novel of Sporanaerobacter strains.</title>
        <authorList>
            <person name="Ma S."/>
        </authorList>
    </citation>
    <scope>NUCLEOTIDE SEQUENCE [LARGE SCALE GENOMIC DNA]</scope>
    <source>
        <strain evidence="7">NJN-17</strain>
    </source>
</reference>
<organism evidence="6 7">
    <name type="scientific">Acidilutibacter cellobiosedens</name>
    <dbReference type="NCBI Taxonomy" id="2507161"/>
    <lineage>
        <taxon>Bacteria</taxon>
        <taxon>Bacillati</taxon>
        <taxon>Bacillota</taxon>
        <taxon>Tissierellia</taxon>
        <taxon>Tissierellales</taxon>
        <taxon>Acidilutibacteraceae</taxon>
        <taxon>Acidilutibacter</taxon>
    </lineage>
</organism>
<feature type="domain" description="ABC transporter" evidence="5">
    <location>
        <begin position="2"/>
        <end position="225"/>
    </location>
</feature>
<comment type="similarity">
    <text evidence="1">Belongs to the ABC transporter superfamily.</text>
</comment>
<dbReference type="Proteomes" id="UP000287969">
    <property type="component" value="Chromosome"/>
</dbReference>
<evidence type="ECO:0000256" key="4">
    <source>
        <dbReference type="ARBA" id="ARBA00022840"/>
    </source>
</evidence>
<dbReference type="PANTHER" id="PTHR43335">
    <property type="entry name" value="ABC TRANSPORTER, ATP-BINDING PROTEIN"/>
    <property type="match status" value="1"/>
</dbReference>
<dbReference type="GO" id="GO:0005524">
    <property type="term" value="F:ATP binding"/>
    <property type="evidence" value="ECO:0007669"/>
    <property type="project" value="UniProtKB-KW"/>
</dbReference>